<protein>
    <submittedName>
        <fullName evidence="2">GNAT family N-acetyltransferase</fullName>
    </submittedName>
</protein>
<feature type="domain" description="N-acetyltransferase" evidence="1">
    <location>
        <begin position="120"/>
        <end position="199"/>
    </location>
</feature>
<dbReference type="KEGG" id="err:DVR09_08745"/>
<evidence type="ECO:0000313" key="2">
    <source>
        <dbReference type="EMBL" id="AXK42408.1"/>
    </source>
</evidence>
<reference evidence="3" key="1">
    <citation type="submission" date="2018-07" db="EMBL/GenBank/DDBJ databases">
        <title>Genome sequence of Erythrobacter strain YH-07, an antagonistic bacterium isolated from Yellow Sea.</title>
        <authorList>
            <person name="Tang T."/>
            <person name="Liu Q."/>
            <person name="Sun X."/>
        </authorList>
    </citation>
    <scope>NUCLEOTIDE SEQUENCE [LARGE SCALE GENOMIC DNA]</scope>
    <source>
        <strain evidence="3">YH-07</strain>
    </source>
</reference>
<evidence type="ECO:0000313" key="3">
    <source>
        <dbReference type="Proteomes" id="UP000254508"/>
    </source>
</evidence>
<sequence>MLTSDIDLDGTLARAGPGAADMIGDITADAFRHDPFNLWVFRKFAGIEHLFRLQARRIYVPRGFCYARGDEGACMWMLPGGDGNFGLRDYAAFVMPTLLHCGLGAVSRAVQTGKAMEDRHPTFEHAYLFSIGVRPAARGKGLGRKLIQPVLDACDRQGLPAYLENSNPANTGFYSSCGFEPLGQPIHPEPGCPPLMPMVRQPRRI</sequence>
<dbReference type="InterPro" id="IPR016181">
    <property type="entry name" value="Acyl_CoA_acyltransferase"/>
</dbReference>
<proteinExistence type="predicted"/>
<accession>A0A345YEQ6</accession>
<keyword evidence="2" id="KW-0808">Transferase</keyword>
<keyword evidence="3" id="KW-1185">Reference proteome</keyword>
<evidence type="ECO:0000259" key="1">
    <source>
        <dbReference type="PROSITE" id="PS51186"/>
    </source>
</evidence>
<dbReference type="Proteomes" id="UP000254508">
    <property type="component" value="Chromosome"/>
</dbReference>
<dbReference type="GO" id="GO:0016747">
    <property type="term" value="F:acyltransferase activity, transferring groups other than amino-acyl groups"/>
    <property type="evidence" value="ECO:0007669"/>
    <property type="project" value="InterPro"/>
</dbReference>
<gene>
    <name evidence="2" type="ORF">DVR09_08745</name>
</gene>
<dbReference type="PANTHER" id="PTHR42791:SF1">
    <property type="entry name" value="N-ACETYLTRANSFERASE DOMAIN-CONTAINING PROTEIN"/>
    <property type="match status" value="1"/>
</dbReference>
<dbReference type="PANTHER" id="PTHR42791">
    <property type="entry name" value="GNAT FAMILY ACETYLTRANSFERASE"/>
    <property type="match status" value="1"/>
</dbReference>
<name>A0A345YEQ6_9SPHN</name>
<dbReference type="AlphaFoldDB" id="A0A345YEQ6"/>
<dbReference type="Pfam" id="PF00583">
    <property type="entry name" value="Acetyltransf_1"/>
    <property type="match status" value="1"/>
</dbReference>
<dbReference type="PROSITE" id="PS51186">
    <property type="entry name" value="GNAT"/>
    <property type="match status" value="1"/>
</dbReference>
<organism evidence="2 3">
    <name type="scientific">Erythrobacter aureus</name>
    <dbReference type="NCBI Taxonomy" id="2182384"/>
    <lineage>
        <taxon>Bacteria</taxon>
        <taxon>Pseudomonadati</taxon>
        <taxon>Pseudomonadota</taxon>
        <taxon>Alphaproteobacteria</taxon>
        <taxon>Sphingomonadales</taxon>
        <taxon>Erythrobacteraceae</taxon>
        <taxon>Erythrobacter/Porphyrobacter group</taxon>
        <taxon>Erythrobacter</taxon>
    </lineage>
</organism>
<dbReference type="Gene3D" id="3.40.630.30">
    <property type="match status" value="1"/>
</dbReference>
<dbReference type="CDD" id="cd04301">
    <property type="entry name" value="NAT_SF"/>
    <property type="match status" value="1"/>
</dbReference>
<dbReference type="OrthoDB" id="7057833at2"/>
<dbReference type="InterPro" id="IPR000182">
    <property type="entry name" value="GNAT_dom"/>
</dbReference>
<dbReference type="InterPro" id="IPR052523">
    <property type="entry name" value="Trichothecene_AcTrans"/>
</dbReference>
<dbReference type="RefSeq" id="WP_115416589.1">
    <property type="nucleotide sequence ID" value="NZ_CP031357.1"/>
</dbReference>
<dbReference type="EMBL" id="CP031357">
    <property type="protein sequence ID" value="AXK42408.1"/>
    <property type="molecule type" value="Genomic_DNA"/>
</dbReference>
<dbReference type="SUPFAM" id="SSF55729">
    <property type="entry name" value="Acyl-CoA N-acyltransferases (Nat)"/>
    <property type="match status" value="1"/>
</dbReference>